<dbReference type="Proteomes" id="UP000242474">
    <property type="component" value="Unassembled WGS sequence"/>
</dbReference>
<dbReference type="AlphaFoldDB" id="A0A2G5BKX1"/>
<dbReference type="EMBL" id="KZ303486">
    <property type="protein sequence ID" value="PIA19665.1"/>
    <property type="molecule type" value="Genomic_DNA"/>
</dbReference>
<feature type="compositionally biased region" description="Polar residues" evidence="1">
    <location>
        <begin position="224"/>
        <end position="241"/>
    </location>
</feature>
<proteinExistence type="predicted"/>
<dbReference type="PANTHER" id="PTHR16537">
    <property type="entry name" value="SJOEGREN SYNDROME/SCLERODERMA AUTOANTIGEN 1"/>
    <property type="match status" value="1"/>
</dbReference>
<dbReference type="InterPro" id="IPR009563">
    <property type="entry name" value="SSSCA1"/>
</dbReference>
<name>A0A2G5BKX1_COERN</name>
<dbReference type="PANTHER" id="PTHR16537:SF1">
    <property type="entry name" value="PROTEIN ZNRD2"/>
    <property type="match status" value="1"/>
</dbReference>
<sequence length="297" mass="33042">MSSRLNTLTDRLSKLMLKRWTMLAESCQEDGCSAPLMRDPETGQHKCVWHDVKELFPDESDNVDSNIEDKNTSSSFEHARREDEKLDSNSVVVERDLVMDKSADGEDDRSRQRRERQEQGDLASQEIGKRLLQGWAMIDRVCPKDTCFNVPLVQDRDKVQECVICGQRYMDEDAYAAKYGNSMSKPAVDNSNVSKEVPKLKESPTATAPSTAKVEATMPPLPTDSLQPAAQPSFHETSANTTPGVKLALSALDAKAGDLARQLTAATDLDVIRRISHVISTCATAIQECREAVRDQR</sequence>
<evidence type="ECO:0000256" key="1">
    <source>
        <dbReference type="SAM" id="MobiDB-lite"/>
    </source>
</evidence>
<evidence type="ECO:0000313" key="3">
    <source>
        <dbReference type="Proteomes" id="UP000242474"/>
    </source>
</evidence>
<dbReference type="Pfam" id="PF06677">
    <property type="entry name" value="Auto_anti-p27"/>
    <property type="match status" value="2"/>
</dbReference>
<keyword evidence="3" id="KW-1185">Reference proteome</keyword>
<organism evidence="2 3">
    <name type="scientific">Coemansia reversa (strain ATCC 12441 / NRRL 1564)</name>
    <dbReference type="NCBI Taxonomy" id="763665"/>
    <lineage>
        <taxon>Eukaryota</taxon>
        <taxon>Fungi</taxon>
        <taxon>Fungi incertae sedis</taxon>
        <taxon>Zoopagomycota</taxon>
        <taxon>Kickxellomycotina</taxon>
        <taxon>Kickxellomycetes</taxon>
        <taxon>Kickxellales</taxon>
        <taxon>Kickxellaceae</taxon>
        <taxon>Coemansia</taxon>
    </lineage>
</organism>
<feature type="compositionally biased region" description="Polar residues" evidence="1">
    <location>
        <begin position="184"/>
        <end position="194"/>
    </location>
</feature>
<feature type="region of interest" description="Disordered" evidence="1">
    <location>
        <begin position="59"/>
        <end position="125"/>
    </location>
</feature>
<dbReference type="OrthoDB" id="28939at2759"/>
<dbReference type="InterPro" id="IPR051888">
    <property type="entry name" value="UPF0148_domain"/>
</dbReference>
<feature type="compositionally biased region" description="Basic and acidic residues" evidence="1">
    <location>
        <begin position="67"/>
        <end position="119"/>
    </location>
</feature>
<dbReference type="STRING" id="763665.A0A2G5BKX1"/>
<gene>
    <name evidence="2" type="ORF">COEREDRAFT_78972</name>
</gene>
<evidence type="ECO:0000313" key="2">
    <source>
        <dbReference type="EMBL" id="PIA19665.1"/>
    </source>
</evidence>
<feature type="region of interest" description="Disordered" evidence="1">
    <location>
        <begin position="184"/>
        <end position="241"/>
    </location>
</feature>
<protein>
    <submittedName>
        <fullName evidence="2">Uncharacterized protein</fullName>
    </submittedName>
</protein>
<accession>A0A2G5BKX1</accession>
<reference evidence="2 3" key="1">
    <citation type="journal article" date="2015" name="Genome Biol. Evol.">
        <title>Phylogenomic analyses indicate that early fungi evolved digesting cell walls of algal ancestors of land plants.</title>
        <authorList>
            <person name="Chang Y."/>
            <person name="Wang S."/>
            <person name="Sekimoto S."/>
            <person name="Aerts A.L."/>
            <person name="Choi C."/>
            <person name="Clum A."/>
            <person name="LaButti K.M."/>
            <person name="Lindquist E.A."/>
            <person name="Yee Ngan C."/>
            <person name="Ohm R.A."/>
            <person name="Salamov A.A."/>
            <person name="Grigoriev I.V."/>
            <person name="Spatafora J.W."/>
            <person name="Berbee M.L."/>
        </authorList>
    </citation>
    <scope>NUCLEOTIDE SEQUENCE [LARGE SCALE GENOMIC DNA]</scope>
    <source>
        <strain evidence="2 3">NRRL 1564</strain>
    </source>
</reference>